<comment type="caution">
    <text evidence="3">The sequence shown here is derived from an EMBL/GenBank/DDBJ whole genome shotgun (WGS) entry which is preliminary data.</text>
</comment>
<evidence type="ECO:0000313" key="4">
    <source>
        <dbReference type="Proteomes" id="UP001292094"/>
    </source>
</evidence>
<evidence type="ECO:0000256" key="1">
    <source>
        <dbReference type="ARBA" id="ARBA00010236"/>
    </source>
</evidence>
<dbReference type="Proteomes" id="UP001292094">
    <property type="component" value="Unassembled WGS sequence"/>
</dbReference>
<dbReference type="InterPro" id="IPR027417">
    <property type="entry name" value="P-loop_NTPase"/>
</dbReference>
<dbReference type="PANTHER" id="PTHR45964:SF5">
    <property type="entry name" value="WSCD FAMILY MEMBER CG9164"/>
    <property type="match status" value="1"/>
</dbReference>
<dbReference type="PANTHER" id="PTHR45964">
    <property type="entry name" value="WSCD FAMILY MEMBER CG9164"/>
    <property type="match status" value="1"/>
</dbReference>
<dbReference type="Pfam" id="PF00685">
    <property type="entry name" value="Sulfotransfer_1"/>
    <property type="match status" value="1"/>
</dbReference>
<gene>
    <name evidence="3" type="ORF">Pmani_037683</name>
</gene>
<proteinExistence type="inferred from homology"/>
<dbReference type="AlphaFoldDB" id="A0AAE1NFX3"/>
<dbReference type="InterPro" id="IPR051589">
    <property type="entry name" value="Sialate-O-sulfotransferase"/>
</dbReference>
<dbReference type="EMBL" id="JAWZYT010005897">
    <property type="protein sequence ID" value="KAK4289344.1"/>
    <property type="molecule type" value="Genomic_DNA"/>
</dbReference>
<evidence type="ECO:0000259" key="2">
    <source>
        <dbReference type="Pfam" id="PF00685"/>
    </source>
</evidence>
<dbReference type="GO" id="GO:0008146">
    <property type="term" value="F:sulfotransferase activity"/>
    <property type="evidence" value="ECO:0007669"/>
    <property type="project" value="InterPro"/>
</dbReference>
<keyword evidence="4" id="KW-1185">Reference proteome</keyword>
<name>A0AAE1NFX3_9EUCA</name>
<evidence type="ECO:0000313" key="3">
    <source>
        <dbReference type="EMBL" id="KAK4289344.1"/>
    </source>
</evidence>
<dbReference type="SUPFAM" id="SSF52540">
    <property type="entry name" value="P-loop containing nucleoside triphosphate hydrolases"/>
    <property type="match status" value="1"/>
</dbReference>
<sequence>MEVEEEEEEEKEEEEEEEENFNLWVSHWESLVVDRLLGSRAPVLVVVYEELVARPLHTLRTVLTFLGTPVDEGRMSCLKLHIEGKFKRESSKEIDPYTPEEKNYIAAATYKVNNTLQLLGYAPLPTYPHLD</sequence>
<dbReference type="Gene3D" id="3.40.50.300">
    <property type="entry name" value="P-loop containing nucleotide triphosphate hydrolases"/>
    <property type="match status" value="1"/>
</dbReference>
<dbReference type="InterPro" id="IPR000863">
    <property type="entry name" value="Sulfotransferase_dom"/>
</dbReference>
<reference evidence="3" key="1">
    <citation type="submission" date="2023-11" db="EMBL/GenBank/DDBJ databases">
        <title>Genome assemblies of two species of porcelain crab, Petrolisthes cinctipes and Petrolisthes manimaculis (Anomura: Porcellanidae).</title>
        <authorList>
            <person name="Angst P."/>
        </authorList>
    </citation>
    <scope>NUCLEOTIDE SEQUENCE</scope>
    <source>
        <strain evidence="3">PB745_02</strain>
        <tissue evidence="3">Gill</tissue>
    </source>
</reference>
<feature type="domain" description="Sulfotransferase" evidence="2">
    <location>
        <begin position="12"/>
        <end position="98"/>
    </location>
</feature>
<protein>
    <recommendedName>
        <fullName evidence="2">Sulfotransferase domain-containing protein</fullName>
    </recommendedName>
</protein>
<accession>A0AAE1NFX3</accession>
<organism evidence="3 4">
    <name type="scientific">Petrolisthes manimaculis</name>
    <dbReference type="NCBI Taxonomy" id="1843537"/>
    <lineage>
        <taxon>Eukaryota</taxon>
        <taxon>Metazoa</taxon>
        <taxon>Ecdysozoa</taxon>
        <taxon>Arthropoda</taxon>
        <taxon>Crustacea</taxon>
        <taxon>Multicrustacea</taxon>
        <taxon>Malacostraca</taxon>
        <taxon>Eumalacostraca</taxon>
        <taxon>Eucarida</taxon>
        <taxon>Decapoda</taxon>
        <taxon>Pleocyemata</taxon>
        <taxon>Anomura</taxon>
        <taxon>Galatheoidea</taxon>
        <taxon>Porcellanidae</taxon>
        <taxon>Petrolisthes</taxon>
    </lineage>
</organism>
<comment type="similarity">
    <text evidence="1">Belongs to the WSCD family.</text>
</comment>